<dbReference type="Pfam" id="PF01168">
    <property type="entry name" value="Ala_racemase_N"/>
    <property type="match status" value="1"/>
</dbReference>
<evidence type="ECO:0000313" key="3">
    <source>
        <dbReference type="Proteomes" id="UP000001623"/>
    </source>
</evidence>
<dbReference type="GO" id="GO:0008721">
    <property type="term" value="F:D-serine ammonia-lyase activity"/>
    <property type="evidence" value="ECO:0007669"/>
    <property type="project" value="TreeGrafter"/>
</dbReference>
<dbReference type="InterPro" id="IPR001608">
    <property type="entry name" value="Ala_racemase_N"/>
</dbReference>
<feature type="domain" description="Alanine racemase N-terminal" evidence="1">
    <location>
        <begin position="26"/>
        <end position="248"/>
    </location>
</feature>
<dbReference type="HOGENOM" id="CLU_060252_0_0_5"/>
<dbReference type="Proteomes" id="UP000001623">
    <property type="component" value="Chromosome"/>
</dbReference>
<dbReference type="SUPFAM" id="SSF51419">
    <property type="entry name" value="PLP-binding barrel"/>
    <property type="match status" value="1"/>
</dbReference>
<dbReference type="EMBL" id="CP002279">
    <property type="protein sequence ID" value="AEH89521.1"/>
    <property type="molecule type" value="Genomic_DNA"/>
</dbReference>
<sequence length="382" mass="40725">MMSAYFATLSEALKQAGIFQPCLLLDRDRLDSNIALVKARLDPGLAVRLVDKSLACLPLLSHIGKALGTDRFMTFHPPISEAVLKAFPDADLLYGKPMPVGAARAMLSKGEVDRTRICWLIDTRERLAEYGALAAELDVDLRIAFEIDVGLHRGGFAEPAALSQALKGLSAHKRLRCEGVMAYEAHAPHIPGLFGGPARALARASERAAAFVACLGAGQRGILNIGGSKTALLHQGGMANEVSMGSAFVLPGDFDTPGLDGFQPAAFIATPILKVVEPMLPGPPAVSRLLRALGRFPRKGCYLYGGKWMAEPAFPRGMTTNGLLGLSSNQQFMGLPADAVARPGDYAFLRPTQSEAVLQQFGPVAVLSGGKIVDRWPVLPMM</sequence>
<reference evidence="2 3" key="1">
    <citation type="submission" date="2010-10" db="EMBL/GenBank/DDBJ databases">
        <title>Complete sequence of Mesorhizobium opportunistum WSM2075.</title>
        <authorList>
            <consortium name="US DOE Joint Genome Institute"/>
            <person name="Lucas S."/>
            <person name="Copeland A."/>
            <person name="Lapidus A."/>
            <person name="Cheng J.-F."/>
            <person name="Bruce D."/>
            <person name="Goodwin L."/>
            <person name="Pitluck S."/>
            <person name="Chertkov O."/>
            <person name="Misra M."/>
            <person name="Detter J.C."/>
            <person name="Han C."/>
            <person name="Tapia R."/>
            <person name="Land M."/>
            <person name="Hauser L."/>
            <person name="Kyrpides N."/>
            <person name="Ovchinnikova G."/>
            <person name="Mavrommatis K.M."/>
            <person name="Tiwari R.P."/>
            <person name="Howieson J.G."/>
            <person name="O'Hara G.W."/>
            <person name="Nandasena K.G."/>
            <person name="Woyke T."/>
        </authorList>
    </citation>
    <scope>NUCLEOTIDE SEQUENCE [LARGE SCALE GENOMIC DNA]</scope>
    <source>
        <strain evidence="3">LMG 24607 / HAMBI 3007 / WSM2075</strain>
    </source>
</reference>
<proteinExistence type="predicted"/>
<dbReference type="PANTHER" id="PTHR28004">
    <property type="entry name" value="ZGC:162816-RELATED"/>
    <property type="match status" value="1"/>
</dbReference>
<accession>F7Y3Q2</accession>
<dbReference type="InterPro" id="IPR029066">
    <property type="entry name" value="PLP-binding_barrel"/>
</dbReference>
<gene>
    <name evidence="2" type="ordered locus">Mesop_5103</name>
</gene>
<dbReference type="KEGG" id="mop:Mesop_5103"/>
<dbReference type="GO" id="GO:0036088">
    <property type="term" value="P:D-serine catabolic process"/>
    <property type="evidence" value="ECO:0007669"/>
    <property type="project" value="TreeGrafter"/>
</dbReference>
<protein>
    <submittedName>
        <fullName evidence="2">Alanine racemase domain protein</fullName>
    </submittedName>
</protein>
<evidence type="ECO:0000259" key="1">
    <source>
        <dbReference type="Pfam" id="PF01168"/>
    </source>
</evidence>
<dbReference type="eggNOG" id="COG3616">
    <property type="taxonomic scope" value="Bacteria"/>
</dbReference>
<name>F7Y3Q2_MESOW</name>
<dbReference type="InterPro" id="IPR051466">
    <property type="entry name" value="D-amino_acid_metab_enzyme"/>
</dbReference>
<organism evidence="2 3">
    <name type="scientific">Mesorhizobium opportunistum (strain LMG 24607 / HAMBI 3007 / WSM2075)</name>
    <dbReference type="NCBI Taxonomy" id="536019"/>
    <lineage>
        <taxon>Bacteria</taxon>
        <taxon>Pseudomonadati</taxon>
        <taxon>Pseudomonadota</taxon>
        <taxon>Alphaproteobacteria</taxon>
        <taxon>Hyphomicrobiales</taxon>
        <taxon>Phyllobacteriaceae</taxon>
        <taxon>Mesorhizobium</taxon>
    </lineage>
</organism>
<dbReference type="PANTHER" id="PTHR28004:SF2">
    <property type="entry name" value="D-SERINE DEHYDRATASE"/>
    <property type="match status" value="1"/>
</dbReference>
<evidence type="ECO:0000313" key="2">
    <source>
        <dbReference type="EMBL" id="AEH89521.1"/>
    </source>
</evidence>
<dbReference type="Gene3D" id="3.20.20.10">
    <property type="entry name" value="Alanine racemase"/>
    <property type="match status" value="1"/>
</dbReference>
<dbReference type="STRING" id="536019.Mesop_5103"/>
<dbReference type="AlphaFoldDB" id="F7Y3Q2"/>
<dbReference type="CDD" id="cd06814">
    <property type="entry name" value="PLPDE_III_DSD_D-TA_like_3"/>
    <property type="match status" value="1"/>
</dbReference>